<keyword evidence="8" id="KW-1185">Reference proteome</keyword>
<keyword evidence="4" id="KW-0175">Coiled coil</keyword>
<sequence>MLIGHVRSCKLGQSGHDCSSQTTVPNLSPFPTPPFQIQPHFIFHQMLSSSSINTTTTTTTCNRNNLNHKPLSSSLPSHFSHQTPTTNNTTNNKAMEDVWDGINLTSLSGHNTNTTPTSKGAIFQDFLARPFDSFTVDTSPVTALTLSTRSDYPPPQKDLQLVHTASKTEPFAHPFSNKRAPPLSRDMRDARLMKNRESAARSRARKQENIASSSTLSFRASPKSTAYLFELKQKIKQLREENARLRKQQQLHLGESATNEWKKGNLYRTYTAPF</sequence>
<comment type="subcellular location">
    <subcellularLocation>
        <location evidence="1">Nucleus</location>
    </subcellularLocation>
</comment>
<proteinExistence type="predicted"/>
<dbReference type="Gene3D" id="1.20.5.170">
    <property type="match status" value="1"/>
</dbReference>
<evidence type="ECO:0000256" key="3">
    <source>
        <dbReference type="ARBA" id="ARBA00023242"/>
    </source>
</evidence>
<dbReference type="GO" id="GO:0005634">
    <property type="term" value="C:nucleus"/>
    <property type="evidence" value="ECO:0007669"/>
    <property type="project" value="UniProtKB-SubCell"/>
</dbReference>
<dbReference type="PANTHER" id="PTHR22952:SF433">
    <property type="entry name" value="PROTEIN FD"/>
    <property type="match status" value="1"/>
</dbReference>
<evidence type="ECO:0000313" key="7">
    <source>
        <dbReference type="EMBL" id="WVZ23119.1"/>
    </source>
</evidence>
<accession>A0AAQ3SC16</accession>
<keyword evidence="3" id="KW-0539">Nucleus</keyword>
<name>A0AAQ3SC16_VIGMU</name>
<dbReference type="CDD" id="cd14707">
    <property type="entry name" value="bZIP_plant_BZIP46"/>
    <property type="match status" value="1"/>
</dbReference>
<feature type="coiled-coil region" evidence="4">
    <location>
        <begin position="228"/>
        <end position="255"/>
    </location>
</feature>
<evidence type="ECO:0000256" key="1">
    <source>
        <dbReference type="ARBA" id="ARBA00004123"/>
    </source>
</evidence>
<keyword evidence="2" id="KW-0238">DNA-binding</keyword>
<dbReference type="PANTHER" id="PTHR22952">
    <property type="entry name" value="CAMP-RESPONSE ELEMENT BINDING PROTEIN-RELATED"/>
    <property type="match status" value="1"/>
</dbReference>
<dbReference type="GO" id="GO:0045893">
    <property type="term" value="P:positive regulation of DNA-templated transcription"/>
    <property type="evidence" value="ECO:0007669"/>
    <property type="project" value="InterPro"/>
</dbReference>
<dbReference type="InterPro" id="IPR043452">
    <property type="entry name" value="BZIP46-like"/>
</dbReference>
<feature type="compositionally biased region" description="Low complexity" evidence="5">
    <location>
        <begin position="73"/>
        <end position="92"/>
    </location>
</feature>
<evidence type="ECO:0000259" key="6">
    <source>
        <dbReference type="PROSITE" id="PS00036"/>
    </source>
</evidence>
<feature type="region of interest" description="Disordered" evidence="5">
    <location>
        <begin position="73"/>
        <end position="93"/>
    </location>
</feature>
<feature type="domain" description="BZIP" evidence="6">
    <location>
        <begin position="191"/>
        <end position="205"/>
    </location>
</feature>
<evidence type="ECO:0000256" key="5">
    <source>
        <dbReference type="SAM" id="MobiDB-lite"/>
    </source>
</evidence>
<dbReference type="EMBL" id="CP144700">
    <property type="protein sequence ID" value="WVZ23119.1"/>
    <property type="molecule type" value="Genomic_DNA"/>
</dbReference>
<evidence type="ECO:0000256" key="2">
    <source>
        <dbReference type="ARBA" id="ARBA00023125"/>
    </source>
</evidence>
<evidence type="ECO:0000313" key="8">
    <source>
        <dbReference type="Proteomes" id="UP001374535"/>
    </source>
</evidence>
<protein>
    <recommendedName>
        <fullName evidence="6">BZIP domain-containing protein</fullName>
    </recommendedName>
</protein>
<dbReference type="InterPro" id="IPR004827">
    <property type="entry name" value="bZIP"/>
</dbReference>
<reference evidence="7 8" key="1">
    <citation type="journal article" date="2023" name="Life. Sci Alliance">
        <title>Evolutionary insights into 3D genome organization and epigenetic landscape of Vigna mungo.</title>
        <authorList>
            <person name="Junaid A."/>
            <person name="Singh B."/>
            <person name="Bhatia S."/>
        </authorList>
    </citation>
    <scope>NUCLEOTIDE SEQUENCE [LARGE SCALE GENOMIC DNA]</scope>
    <source>
        <strain evidence="7">Urdbean</strain>
    </source>
</reference>
<dbReference type="PROSITE" id="PS00036">
    <property type="entry name" value="BZIP_BASIC"/>
    <property type="match status" value="1"/>
</dbReference>
<dbReference type="Proteomes" id="UP001374535">
    <property type="component" value="Chromosome 1"/>
</dbReference>
<evidence type="ECO:0000256" key="4">
    <source>
        <dbReference type="SAM" id="Coils"/>
    </source>
</evidence>
<organism evidence="7 8">
    <name type="scientific">Vigna mungo</name>
    <name type="common">Black gram</name>
    <name type="synonym">Phaseolus mungo</name>
    <dbReference type="NCBI Taxonomy" id="3915"/>
    <lineage>
        <taxon>Eukaryota</taxon>
        <taxon>Viridiplantae</taxon>
        <taxon>Streptophyta</taxon>
        <taxon>Embryophyta</taxon>
        <taxon>Tracheophyta</taxon>
        <taxon>Spermatophyta</taxon>
        <taxon>Magnoliopsida</taxon>
        <taxon>eudicotyledons</taxon>
        <taxon>Gunneridae</taxon>
        <taxon>Pentapetalae</taxon>
        <taxon>rosids</taxon>
        <taxon>fabids</taxon>
        <taxon>Fabales</taxon>
        <taxon>Fabaceae</taxon>
        <taxon>Papilionoideae</taxon>
        <taxon>50 kb inversion clade</taxon>
        <taxon>NPAAA clade</taxon>
        <taxon>indigoferoid/millettioid clade</taxon>
        <taxon>Phaseoleae</taxon>
        <taxon>Vigna</taxon>
    </lineage>
</organism>
<dbReference type="GO" id="GO:0003677">
    <property type="term" value="F:DNA binding"/>
    <property type="evidence" value="ECO:0007669"/>
    <property type="project" value="UniProtKB-KW"/>
</dbReference>
<gene>
    <name evidence="7" type="ORF">V8G54_001663</name>
</gene>
<dbReference type="GO" id="GO:0003700">
    <property type="term" value="F:DNA-binding transcription factor activity"/>
    <property type="evidence" value="ECO:0007669"/>
    <property type="project" value="InterPro"/>
</dbReference>
<dbReference type="AlphaFoldDB" id="A0AAQ3SC16"/>